<proteinExistence type="predicted"/>
<name>A0A0C1EAR3_9NEIS</name>
<dbReference type="AlphaFoldDB" id="A0A0C1EAR3"/>
<comment type="caution">
    <text evidence="1">The sequence shown here is derived from an EMBL/GenBank/DDBJ whole genome shotgun (WGS) entry which is preliminary data.</text>
</comment>
<dbReference type="EMBL" id="JUFZ01000039">
    <property type="protein sequence ID" value="KIC09144.1"/>
    <property type="molecule type" value="Genomic_DNA"/>
</dbReference>
<accession>A0A0C1EAR3</accession>
<sequence>MVCIDGTQIRTVPVVFNTKGRLKTLGSDSDDLYHFPSLPPARCLPC</sequence>
<organism evidence="1 2">
    <name type="scientific">Morococcus cerebrosus</name>
    <dbReference type="NCBI Taxonomy" id="1056807"/>
    <lineage>
        <taxon>Bacteria</taxon>
        <taxon>Pseudomonadati</taxon>
        <taxon>Pseudomonadota</taxon>
        <taxon>Betaproteobacteria</taxon>
        <taxon>Neisseriales</taxon>
        <taxon>Neisseriaceae</taxon>
        <taxon>Morococcus</taxon>
    </lineage>
</organism>
<gene>
    <name evidence="1" type="ORF">MCC93_09590</name>
</gene>
<evidence type="ECO:0000313" key="2">
    <source>
        <dbReference type="Proteomes" id="UP000031390"/>
    </source>
</evidence>
<evidence type="ECO:0000313" key="1">
    <source>
        <dbReference type="EMBL" id="KIC09144.1"/>
    </source>
</evidence>
<protein>
    <submittedName>
        <fullName evidence="1">Uncharacterized protein</fullName>
    </submittedName>
</protein>
<reference evidence="1 2" key="1">
    <citation type="submission" date="2014-12" db="EMBL/GenBank/DDBJ databases">
        <title>Genome sequence of Morococcus cerebrosus.</title>
        <authorList>
            <person name="Shin S.-K."/>
            <person name="Yi H."/>
        </authorList>
    </citation>
    <scope>NUCLEOTIDE SEQUENCE [LARGE SCALE GENOMIC DNA]</scope>
    <source>
        <strain evidence="1 2">CIP 81.93</strain>
    </source>
</reference>
<dbReference type="Proteomes" id="UP000031390">
    <property type="component" value="Unassembled WGS sequence"/>
</dbReference>